<evidence type="ECO:0000256" key="2">
    <source>
        <dbReference type="ARBA" id="ARBA00022448"/>
    </source>
</evidence>
<keyword evidence="4 7" id="KW-0249">Electron transport</keyword>
<reference evidence="9" key="1">
    <citation type="journal article" date="2020" name="mSystems">
        <title>Genome- and Community-Level Interaction Insights into Carbon Utilization and Element Cycling Functions of Hydrothermarchaeota in Hydrothermal Sediment.</title>
        <authorList>
            <person name="Zhou Z."/>
            <person name="Liu Y."/>
            <person name="Xu W."/>
            <person name="Pan J."/>
            <person name="Luo Z.H."/>
            <person name="Li M."/>
        </authorList>
    </citation>
    <scope>NUCLEOTIDE SEQUENCE</scope>
    <source>
        <strain evidence="9">SpSt-649</strain>
    </source>
</reference>
<dbReference type="InterPro" id="IPR051269">
    <property type="entry name" value="Fe-S_cluster_ET"/>
</dbReference>
<keyword evidence="6 7" id="KW-0411">Iron-sulfur</keyword>
<evidence type="ECO:0000313" key="9">
    <source>
        <dbReference type="EMBL" id="HGM47002.1"/>
    </source>
</evidence>
<dbReference type="EMBL" id="DTBQ01000126">
    <property type="protein sequence ID" value="HGM47002.1"/>
    <property type="molecule type" value="Genomic_DNA"/>
</dbReference>
<dbReference type="GO" id="GO:0009055">
    <property type="term" value="F:electron transfer activity"/>
    <property type="evidence" value="ECO:0007669"/>
    <property type="project" value="UniProtKB-UniRule"/>
</dbReference>
<keyword evidence="5 7" id="KW-0408">Iron</keyword>
<dbReference type="InterPro" id="IPR017896">
    <property type="entry name" value="4Fe4S_Fe-S-bd"/>
</dbReference>
<comment type="cofactor">
    <cofactor evidence="1">
        <name>[4Fe-4S] cluster</name>
        <dbReference type="ChEBI" id="CHEBI:49883"/>
    </cofactor>
</comment>
<evidence type="ECO:0000256" key="7">
    <source>
        <dbReference type="RuleBase" id="RU368020"/>
    </source>
</evidence>
<evidence type="ECO:0000256" key="6">
    <source>
        <dbReference type="ARBA" id="ARBA00023014"/>
    </source>
</evidence>
<dbReference type="PANTHER" id="PTHR36923">
    <property type="entry name" value="FERREDOXIN"/>
    <property type="match status" value="1"/>
</dbReference>
<dbReference type="Gene3D" id="3.30.70.20">
    <property type="match status" value="1"/>
</dbReference>
<comment type="caution">
    <text evidence="9">The sequence shown here is derived from an EMBL/GenBank/DDBJ whole genome shotgun (WGS) entry which is preliminary data.</text>
</comment>
<feature type="domain" description="4Fe-4S ferredoxin-type" evidence="8">
    <location>
        <begin position="4"/>
        <end position="32"/>
    </location>
</feature>
<evidence type="ECO:0000259" key="8">
    <source>
        <dbReference type="PROSITE" id="PS51379"/>
    </source>
</evidence>
<evidence type="ECO:0000256" key="1">
    <source>
        <dbReference type="ARBA" id="ARBA00001966"/>
    </source>
</evidence>
<proteinExistence type="predicted"/>
<organism evidence="9">
    <name type="scientific">Thermofilum pendens</name>
    <dbReference type="NCBI Taxonomy" id="2269"/>
    <lineage>
        <taxon>Archaea</taxon>
        <taxon>Thermoproteota</taxon>
        <taxon>Thermoprotei</taxon>
        <taxon>Thermofilales</taxon>
        <taxon>Thermofilaceae</taxon>
        <taxon>Thermofilum</taxon>
    </lineage>
</organism>
<dbReference type="PRINTS" id="PR00352">
    <property type="entry name" value="3FE4SFRDOXIN"/>
</dbReference>
<dbReference type="GO" id="GO:0005506">
    <property type="term" value="F:iron ion binding"/>
    <property type="evidence" value="ECO:0007669"/>
    <property type="project" value="UniProtKB-UniRule"/>
</dbReference>
<dbReference type="SUPFAM" id="SSF54862">
    <property type="entry name" value="4Fe-4S ferredoxins"/>
    <property type="match status" value="1"/>
</dbReference>
<keyword evidence="2 7" id="KW-0813">Transport</keyword>
<name>A0A7C4D2Y8_THEPE</name>
<comment type="function">
    <text evidence="7">Ferredoxins are iron-sulfur proteins that transfer electrons in a wide variety of metabolic reactions.</text>
</comment>
<protein>
    <recommendedName>
        <fullName evidence="7">Ferredoxin</fullName>
    </recommendedName>
</protein>
<accession>A0A7C4D2Y8</accession>
<evidence type="ECO:0000256" key="3">
    <source>
        <dbReference type="ARBA" id="ARBA00022723"/>
    </source>
</evidence>
<sequence length="79" mass="8616">MPRFKVVIDRDQCISDMACVSLCPEVFEMNEEDGKSAIVAKYRLGGKLEEGEVPGELEDCVKSAAEACPVSIIHVSKVD</sequence>
<keyword evidence="3 7" id="KW-0479">Metal-binding</keyword>
<dbReference type="InterPro" id="IPR001080">
    <property type="entry name" value="3Fe4S_ferredoxin"/>
</dbReference>
<dbReference type="PROSITE" id="PS51379">
    <property type="entry name" value="4FE4S_FER_2"/>
    <property type="match status" value="1"/>
</dbReference>
<dbReference type="GO" id="GO:0051536">
    <property type="term" value="F:iron-sulfur cluster binding"/>
    <property type="evidence" value="ECO:0007669"/>
    <property type="project" value="UniProtKB-KW"/>
</dbReference>
<dbReference type="PANTHER" id="PTHR36923:SF3">
    <property type="entry name" value="FERREDOXIN"/>
    <property type="match status" value="1"/>
</dbReference>
<evidence type="ECO:0000256" key="4">
    <source>
        <dbReference type="ARBA" id="ARBA00022982"/>
    </source>
</evidence>
<gene>
    <name evidence="9" type="ORF">ENU21_04555</name>
</gene>
<evidence type="ECO:0000256" key="5">
    <source>
        <dbReference type="ARBA" id="ARBA00023004"/>
    </source>
</evidence>
<dbReference type="Pfam" id="PF13459">
    <property type="entry name" value="Fer4_15"/>
    <property type="match status" value="1"/>
</dbReference>
<dbReference type="AlphaFoldDB" id="A0A7C4D2Y8"/>